<dbReference type="InterPro" id="IPR006047">
    <property type="entry name" value="GH13_cat_dom"/>
</dbReference>
<dbReference type="HOGENOM" id="CLU_450209_0_0_7"/>
<comment type="caution">
    <text evidence="2">The sequence shown here is derived from an EMBL/GenBank/DDBJ whole genome shotgun (WGS) entry which is preliminary data.</text>
</comment>
<dbReference type="InterPro" id="IPR017853">
    <property type="entry name" value="GH"/>
</dbReference>
<keyword evidence="3" id="KW-1185">Reference proteome</keyword>
<proteinExistence type="predicted"/>
<dbReference type="Gene3D" id="2.60.40.1180">
    <property type="entry name" value="Golgi alpha-mannosidase II"/>
    <property type="match status" value="1"/>
</dbReference>
<dbReference type="Pfam" id="PF00128">
    <property type="entry name" value="Alpha-amylase"/>
    <property type="match status" value="1"/>
</dbReference>
<protein>
    <recommendedName>
        <fullName evidence="1">Glycosyl hydrolase family 13 catalytic domain-containing protein</fullName>
    </recommendedName>
</protein>
<organism evidence="2 3">
    <name type="scientific">Entotheonella factor</name>
    <dbReference type="NCBI Taxonomy" id="1429438"/>
    <lineage>
        <taxon>Bacteria</taxon>
        <taxon>Pseudomonadati</taxon>
        <taxon>Nitrospinota/Tectimicrobiota group</taxon>
        <taxon>Candidatus Tectimicrobiota</taxon>
        <taxon>Candidatus Entotheonellia</taxon>
        <taxon>Candidatus Entotheonellales</taxon>
        <taxon>Candidatus Entotheonellaceae</taxon>
        <taxon>Candidatus Entotheonella</taxon>
    </lineage>
</organism>
<dbReference type="Pfam" id="PF21156">
    <property type="entry name" value="ISOA1-3_C"/>
    <property type="match status" value="1"/>
</dbReference>
<dbReference type="PATRIC" id="fig|1429438.4.peg.2797"/>
<accession>W4LP09</accession>
<reference evidence="2 3" key="1">
    <citation type="journal article" date="2014" name="Nature">
        <title>An environmental bacterial taxon with a large and distinct metabolic repertoire.</title>
        <authorList>
            <person name="Wilson M.C."/>
            <person name="Mori T."/>
            <person name="Ruckert C."/>
            <person name="Uria A.R."/>
            <person name="Helf M.J."/>
            <person name="Takada K."/>
            <person name="Gernert C."/>
            <person name="Steffens U.A."/>
            <person name="Heycke N."/>
            <person name="Schmitt S."/>
            <person name="Rinke C."/>
            <person name="Helfrich E.J."/>
            <person name="Brachmann A.O."/>
            <person name="Gurgui C."/>
            <person name="Wakimoto T."/>
            <person name="Kracht M."/>
            <person name="Crusemann M."/>
            <person name="Hentschel U."/>
            <person name="Abe I."/>
            <person name="Matsunaga S."/>
            <person name="Kalinowski J."/>
            <person name="Takeyama H."/>
            <person name="Piel J."/>
        </authorList>
    </citation>
    <scope>NUCLEOTIDE SEQUENCE [LARGE SCALE GENOMIC DNA]</scope>
    <source>
        <strain evidence="3">TSY1</strain>
    </source>
</reference>
<evidence type="ECO:0000313" key="3">
    <source>
        <dbReference type="Proteomes" id="UP000019141"/>
    </source>
</evidence>
<name>W4LP09_ENTF1</name>
<dbReference type="AlphaFoldDB" id="W4LP09"/>
<dbReference type="SUPFAM" id="SSF51445">
    <property type="entry name" value="(Trans)glycosidases"/>
    <property type="match status" value="1"/>
</dbReference>
<evidence type="ECO:0000313" key="2">
    <source>
        <dbReference type="EMBL" id="ETW99702.1"/>
    </source>
</evidence>
<dbReference type="Gene3D" id="3.20.20.80">
    <property type="entry name" value="Glycosidases"/>
    <property type="match status" value="1"/>
</dbReference>
<dbReference type="InterPro" id="IPR048650">
    <property type="entry name" value="ISOA1-3-like_C"/>
</dbReference>
<evidence type="ECO:0000259" key="1">
    <source>
        <dbReference type="SMART" id="SM00642"/>
    </source>
</evidence>
<dbReference type="SUPFAM" id="SSF51011">
    <property type="entry name" value="Glycosyl hydrolase domain"/>
    <property type="match status" value="1"/>
</dbReference>
<gene>
    <name evidence="2" type="ORF">ETSY1_14025</name>
</gene>
<dbReference type="CDD" id="cd11326">
    <property type="entry name" value="AmyAc_Glg_debranch"/>
    <property type="match status" value="1"/>
</dbReference>
<dbReference type="GO" id="GO:0005975">
    <property type="term" value="P:carbohydrate metabolic process"/>
    <property type="evidence" value="ECO:0007669"/>
    <property type="project" value="InterPro"/>
</dbReference>
<sequence length="606" mass="68058">PKAPYAKAISGAEAWGQLPERPMYGAPWDRIRPRRCRVALPACDFDWGTAQPPRTPLADTIIYELHVRGFTQHPSSGVAHPGTFEGLIEKIPYLQALGVTAVELLPITEFEENDNPRYHPETGVGLMNYWGYHPLSFFAPKAAYAAHPGEPVKAFKHLVKALHEAGIEIILDMVFNHTGEGDIRCPTWSYRALSESRYYLVNPACGQYRNDTGCGNTVNANHPVVQDLIIDCLRYWVTEMHVDGFRFDLASVLTRGPDGRALERPPLLERMAADPILAPIKLIAEPWDAAGLYQAGQFPCWGSWSEWNDRFRDDIRRFVKSDAGMVPALAARLTGSPDIYAASGGSPISSINFITSHDGFTLADTVSYNHKHNEANGEDDRDGSCENYSWNCGEEGRSHDPQVQCLRQRQMKNMAALLLLSQGVPMILSGDEVGRSQQGNNNPYCQDNAISWFDWEMVSHHHSLLRFFQLLIRFRKHHAMLRLRHYPLKTLYPALTWPIATWHGCELGAPDWSHESRSLAMHLTAPDGVSDHDIYLIANAHWEPHDFRLPVLPDAMAWYGVADTSRSAPHDIYPEEEAPRLQTQNVYEVGPRSVVLLVSRSNGKTG</sequence>
<dbReference type="PANTHER" id="PTHR43002">
    <property type="entry name" value="GLYCOGEN DEBRANCHING ENZYME"/>
    <property type="match status" value="1"/>
</dbReference>
<feature type="non-terminal residue" evidence="2">
    <location>
        <position position="1"/>
    </location>
</feature>
<dbReference type="SMART" id="SM00642">
    <property type="entry name" value="Aamy"/>
    <property type="match status" value="1"/>
</dbReference>
<feature type="domain" description="Glycosyl hydrolase family 13 catalytic" evidence="1">
    <location>
        <begin position="64"/>
        <end position="475"/>
    </location>
</feature>
<dbReference type="Proteomes" id="UP000019141">
    <property type="component" value="Unassembled WGS sequence"/>
</dbReference>
<dbReference type="InterPro" id="IPR013780">
    <property type="entry name" value="Glyco_hydro_b"/>
</dbReference>
<dbReference type="EMBL" id="AZHW01000411">
    <property type="protein sequence ID" value="ETW99702.1"/>
    <property type="molecule type" value="Genomic_DNA"/>
</dbReference>